<evidence type="ECO:0000313" key="1">
    <source>
        <dbReference type="EMBL" id="KAK1148640.1"/>
    </source>
</evidence>
<reference evidence="1 2" key="1">
    <citation type="journal article" date="2023" name="ACS Omega">
        <title>Identification of the Neoaspergillic Acid Biosynthesis Gene Cluster by Establishing an In Vitro CRISPR-Ribonucleoprotein Genetic System in Aspergillus melleus.</title>
        <authorList>
            <person name="Yuan B."/>
            <person name="Grau M.F."/>
            <person name="Murata R.M."/>
            <person name="Torok T."/>
            <person name="Venkateswaran K."/>
            <person name="Stajich J.E."/>
            <person name="Wang C.C.C."/>
        </authorList>
    </citation>
    <scope>NUCLEOTIDE SEQUENCE [LARGE SCALE GENOMIC DNA]</scope>
    <source>
        <strain evidence="1 2">IMV 1140</strain>
    </source>
</reference>
<name>A0ACC3BCZ3_9EURO</name>
<protein>
    <submittedName>
        <fullName evidence="1">Uncharacterized protein</fullName>
    </submittedName>
</protein>
<dbReference type="EMBL" id="JAOPJF010000006">
    <property type="protein sequence ID" value="KAK1148640.1"/>
    <property type="molecule type" value="Genomic_DNA"/>
</dbReference>
<gene>
    <name evidence="1" type="ORF">N8T08_008525</name>
</gene>
<sequence length="310" mass="33924">MKANVWPNKPYPAASPSGASGRHPSKLPPRLTQALESFIPCTSHSDLPALRTAVTGVDAIACAYTTDPVLYLEGGLWLLRAAEAANVKIFIAASWTQDWTNIQYGDFELYDSILAFVDHVAAASVIRPVYLVNGTFAEWLMRPTPSSLGSEGNGEPSGSVRCEFLGTGDTKRVSWTTMDDAAAYTIELLCNNPAIREGQGGVFRFRSGEPTLREMAAVYEKVTGQEVEVVCKGSLEDGERELDAKKRETGRAGLWDRLRLSSSVAAARGLWEFKEPVLDLSYVKEPTTFEEHLRERMEEGSRCGGIGRGE</sequence>
<evidence type="ECO:0000313" key="2">
    <source>
        <dbReference type="Proteomes" id="UP001177260"/>
    </source>
</evidence>
<proteinExistence type="predicted"/>
<accession>A0ACC3BCZ3</accession>
<organism evidence="1 2">
    <name type="scientific">Aspergillus melleus</name>
    <dbReference type="NCBI Taxonomy" id="138277"/>
    <lineage>
        <taxon>Eukaryota</taxon>
        <taxon>Fungi</taxon>
        <taxon>Dikarya</taxon>
        <taxon>Ascomycota</taxon>
        <taxon>Pezizomycotina</taxon>
        <taxon>Eurotiomycetes</taxon>
        <taxon>Eurotiomycetidae</taxon>
        <taxon>Eurotiales</taxon>
        <taxon>Aspergillaceae</taxon>
        <taxon>Aspergillus</taxon>
        <taxon>Aspergillus subgen. Circumdati</taxon>
    </lineage>
</organism>
<dbReference type="Proteomes" id="UP001177260">
    <property type="component" value="Unassembled WGS sequence"/>
</dbReference>
<keyword evidence="2" id="KW-1185">Reference proteome</keyword>
<comment type="caution">
    <text evidence="1">The sequence shown here is derived from an EMBL/GenBank/DDBJ whole genome shotgun (WGS) entry which is preliminary data.</text>
</comment>